<keyword evidence="3" id="KW-1185">Reference proteome</keyword>
<reference evidence="2 3" key="1">
    <citation type="journal article" date="2015" name="Stand. Genomic Sci.">
        <title>Genomic Encyclopedia of Bacterial and Archaeal Type Strains, Phase III: the genomes of soil and plant-associated and newly described type strains.</title>
        <authorList>
            <person name="Whitman W.B."/>
            <person name="Woyke T."/>
            <person name="Klenk H.P."/>
            <person name="Zhou Y."/>
            <person name="Lilburn T.G."/>
            <person name="Beck B.J."/>
            <person name="De Vos P."/>
            <person name="Vandamme P."/>
            <person name="Eisen J.A."/>
            <person name="Garrity G."/>
            <person name="Hugenholtz P."/>
            <person name="Kyrpides N.C."/>
        </authorList>
    </citation>
    <scope>NUCLEOTIDE SEQUENCE [LARGE SCALE GENOMIC DNA]</scope>
    <source>
        <strain evidence="2 3">RF6</strain>
    </source>
</reference>
<accession>A0A4V6MCI0</accession>
<evidence type="ECO:0000256" key="1">
    <source>
        <dbReference type="SAM" id="MobiDB-lite"/>
    </source>
</evidence>
<name>A0A4V6MCI0_9MICO</name>
<organism evidence="2 3">
    <name type="scientific">Leucobacter luti</name>
    <dbReference type="NCBI Taxonomy" id="340320"/>
    <lineage>
        <taxon>Bacteria</taxon>
        <taxon>Bacillati</taxon>
        <taxon>Actinomycetota</taxon>
        <taxon>Actinomycetes</taxon>
        <taxon>Micrococcales</taxon>
        <taxon>Microbacteriaceae</taxon>
        <taxon>Leucobacter</taxon>
    </lineage>
</organism>
<dbReference type="Proteomes" id="UP000291832">
    <property type="component" value="Unassembled WGS sequence"/>
</dbReference>
<evidence type="ECO:0000313" key="2">
    <source>
        <dbReference type="EMBL" id="RZT64639.1"/>
    </source>
</evidence>
<comment type="caution">
    <text evidence="2">The sequence shown here is derived from an EMBL/GenBank/DDBJ whole genome shotgun (WGS) entry which is preliminary data.</text>
</comment>
<evidence type="ECO:0000313" key="3">
    <source>
        <dbReference type="Proteomes" id="UP000291832"/>
    </source>
</evidence>
<dbReference type="AlphaFoldDB" id="A0A4V6MCI0"/>
<dbReference type="RefSeq" id="WP_130454235.1">
    <property type="nucleotide sequence ID" value="NZ_QYAG01000001.1"/>
</dbReference>
<protein>
    <submittedName>
        <fullName evidence="2">Uncharacterized protein</fullName>
    </submittedName>
</protein>
<proteinExistence type="predicted"/>
<gene>
    <name evidence="2" type="ORF">EV139_2060</name>
</gene>
<feature type="region of interest" description="Disordered" evidence="1">
    <location>
        <begin position="133"/>
        <end position="183"/>
    </location>
</feature>
<dbReference type="EMBL" id="SHKI01000005">
    <property type="protein sequence ID" value="RZT64639.1"/>
    <property type="molecule type" value="Genomic_DNA"/>
</dbReference>
<sequence>MVSRVDLAAVADEVIAEGIEFGAYRIVRAAISAAEVLVLFYTWGSPDRLIGRIYRDSELAEIYSDAAAPAADIAGSIAALDLGPPPGSGVTRRYPWQEALGLAGVDVEWVNELPSAELTPTLHYADPSWVLETRSPSRGVPAPRAPRSRGSDTAASSEADTEYRYSASFTPLEFGDETDARNG</sequence>
<dbReference type="OrthoDB" id="9966645at2"/>